<comment type="caution">
    <text evidence="1">The sequence shown here is derived from an EMBL/GenBank/DDBJ whole genome shotgun (WGS) entry which is preliminary data.</text>
</comment>
<name>A0A1B7NNI4_9EURO</name>
<gene>
    <name evidence="1" type="ORF">ACJ72_07310</name>
</gene>
<dbReference type="Proteomes" id="UP000091918">
    <property type="component" value="Unassembled WGS sequence"/>
</dbReference>
<dbReference type="STRING" id="1658172.A0A1B7NNI4"/>
<proteinExistence type="predicted"/>
<organism evidence="1 2">
    <name type="scientific">Emergomyces africanus</name>
    <dbReference type="NCBI Taxonomy" id="1955775"/>
    <lineage>
        <taxon>Eukaryota</taxon>
        <taxon>Fungi</taxon>
        <taxon>Dikarya</taxon>
        <taxon>Ascomycota</taxon>
        <taxon>Pezizomycotina</taxon>
        <taxon>Eurotiomycetes</taxon>
        <taxon>Eurotiomycetidae</taxon>
        <taxon>Onygenales</taxon>
        <taxon>Ajellomycetaceae</taxon>
        <taxon>Emergomyces</taxon>
    </lineage>
</organism>
<evidence type="ECO:0000313" key="2">
    <source>
        <dbReference type="Proteomes" id="UP000091918"/>
    </source>
</evidence>
<protein>
    <submittedName>
        <fullName evidence="1">Uncharacterized protein</fullName>
    </submittedName>
</protein>
<accession>A0A1B7NNI4</accession>
<dbReference type="EMBL" id="LGUA01001558">
    <property type="protein sequence ID" value="OAX78383.1"/>
    <property type="molecule type" value="Genomic_DNA"/>
</dbReference>
<dbReference type="AlphaFoldDB" id="A0A1B7NNI4"/>
<keyword evidence="2" id="KW-1185">Reference proteome</keyword>
<sequence length="106" mass="12451">MCNLIRLLFSLPKFLRSSNIPLHLNGRVSCWTVWLKDYKKMCPYIDDLSHLSADTKFLELLFAGGHSYLFKNHGSNEMYERWILLLLNVKYMITNIMGANDDQHNI</sequence>
<reference evidence="1 2" key="1">
    <citation type="submission" date="2015-07" db="EMBL/GenBank/DDBJ databases">
        <title>Emmonsia species relationships and genome sequence.</title>
        <authorList>
            <person name="Cuomo C.A."/>
            <person name="Schwartz I.S."/>
            <person name="Kenyon C."/>
            <person name="de Hoog G.S."/>
            <person name="Govender N.P."/>
            <person name="Botha A."/>
            <person name="Moreno L."/>
            <person name="de Vries M."/>
            <person name="Munoz J.F."/>
            <person name="Stielow J.B."/>
        </authorList>
    </citation>
    <scope>NUCLEOTIDE SEQUENCE [LARGE SCALE GENOMIC DNA]</scope>
    <source>
        <strain evidence="1 2">CBS 136260</strain>
    </source>
</reference>
<evidence type="ECO:0000313" key="1">
    <source>
        <dbReference type="EMBL" id="OAX78383.1"/>
    </source>
</evidence>